<gene>
    <name evidence="2" type="ORF">GHNINEIG_01136</name>
</gene>
<accession>A0A4P7P004</accession>
<dbReference type="OrthoDB" id="5612687at2"/>
<evidence type="ECO:0000256" key="1">
    <source>
        <dbReference type="SAM" id="SignalP"/>
    </source>
</evidence>
<dbReference type="Proteomes" id="UP000296201">
    <property type="component" value="Chromosome"/>
</dbReference>
<feature type="signal peptide" evidence="1">
    <location>
        <begin position="1"/>
        <end position="20"/>
    </location>
</feature>
<keyword evidence="1" id="KW-0732">Signal</keyword>
<evidence type="ECO:0000313" key="3">
    <source>
        <dbReference type="Proteomes" id="UP000296201"/>
    </source>
</evidence>
<keyword evidence="3" id="KW-1185">Reference proteome</keyword>
<protein>
    <submittedName>
        <fullName evidence="2">Uncharacterized protein</fullName>
    </submittedName>
</protein>
<dbReference type="AlphaFoldDB" id="A0A4P7P004"/>
<reference evidence="2 3" key="1">
    <citation type="submission" date="2018-08" db="EMBL/GenBank/DDBJ databases">
        <title>Horizontal acquisition of hydrogen conversion ability and other habitat adaptations in Hydrogenovibrio crunogenus strains.</title>
        <authorList>
            <person name="Gonnella G."/>
            <person name="Adam N."/>
            <person name="Perner M."/>
        </authorList>
    </citation>
    <scope>NUCLEOTIDE SEQUENCE [LARGE SCALE GENOMIC DNA]</scope>
    <source>
        <strain evidence="2 3">SP-41</strain>
    </source>
</reference>
<organism evidence="2 3">
    <name type="scientific">Hydrogenovibrio crunogenus</name>
    <dbReference type="NCBI Taxonomy" id="39765"/>
    <lineage>
        <taxon>Bacteria</taxon>
        <taxon>Pseudomonadati</taxon>
        <taxon>Pseudomonadota</taxon>
        <taxon>Gammaproteobacteria</taxon>
        <taxon>Thiotrichales</taxon>
        <taxon>Piscirickettsiaceae</taxon>
        <taxon>Hydrogenovibrio</taxon>
    </lineage>
</organism>
<evidence type="ECO:0000313" key="2">
    <source>
        <dbReference type="EMBL" id="QBZ83095.1"/>
    </source>
</evidence>
<dbReference type="EMBL" id="CP032096">
    <property type="protein sequence ID" value="QBZ83095.1"/>
    <property type="molecule type" value="Genomic_DNA"/>
</dbReference>
<sequence length="75" mass="7833" precursor="true">MKTQLIGIMLAAVFSSTAFAADDQSPVEVKGSGSAIGAGFENWAQDNLKYGDSGGQIIAAEVEAWIKTSKKIGRV</sequence>
<proteinExistence type="predicted"/>
<name>A0A4P7P004_9GAMM</name>
<dbReference type="RefSeq" id="WP_135795745.1">
    <property type="nucleotide sequence ID" value="NZ_CP032096.1"/>
</dbReference>
<feature type="chain" id="PRO_5020795473" evidence="1">
    <location>
        <begin position="21"/>
        <end position="75"/>
    </location>
</feature>